<gene>
    <name evidence="2" type="ORF">TTHERM_000825069</name>
</gene>
<dbReference type="InterPro" id="IPR018392">
    <property type="entry name" value="LysM"/>
</dbReference>
<feature type="domain" description="LysM" evidence="1">
    <location>
        <begin position="143"/>
        <end position="186"/>
    </location>
</feature>
<dbReference type="Proteomes" id="UP000009168">
    <property type="component" value="Unassembled WGS sequence"/>
</dbReference>
<evidence type="ECO:0000313" key="2">
    <source>
        <dbReference type="EMBL" id="EWS72356.1"/>
    </source>
</evidence>
<dbReference type="PANTHER" id="PTHR20932">
    <property type="entry name" value="LYSM AND PUTATIVE PEPTIDOGLYCAN-BINDING DOMAIN-CONTAINING PROTEIN"/>
    <property type="match status" value="1"/>
</dbReference>
<dbReference type="AlphaFoldDB" id="W7XEP0"/>
<accession>W7XEP0</accession>
<dbReference type="EMBL" id="GG662507">
    <property type="protein sequence ID" value="EWS72356.1"/>
    <property type="molecule type" value="Genomic_DNA"/>
</dbReference>
<dbReference type="InterPro" id="IPR036779">
    <property type="entry name" value="LysM_dom_sf"/>
</dbReference>
<dbReference type="InterPro" id="IPR045030">
    <property type="entry name" value="LYSM1-4"/>
</dbReference>
<evidence type="ECO:0000313" key="3">
    <source>
        <dbReference type="Proteomes" id="UP000009168"/>
    </source>
</evidence>
<keyword evidence="3" id="KW-1185">Reference proteome</keyword>
<dbReference type="Gene3D" id="3.10.350.10">
    <property type="entry name" value="LysM domain"/>
    <property type="match status" value="1"/>
</dbReference>
<dbReference type="RefSeq" id="XP_012655104.1">
    <property type="nucleotide sequence ID" value="XM_012799650.1"/>
</dbReference>
<protein>
    <submittedName>
        <fullName evidence="2">LysM domain protein</fullName>
    </submittedName>
</protein>
<sequence length="262" mass="30759">MSKFDLIRNLQNIINTIQSAKICKTIILNYTLPLIKLTKMNNYYMNQQQNIELHNINYQQPIVMGIPVRQQQHGQIQNSNYDLETINTLNDESQQFLLANQQNNISYSNNSNQQQGNMLGQQRQINIAPQQNTESQNNQEFIIHKILPTDTLLGISIQYQVSEHRIKVANDLHSDEIYYKKELKIPNPKANNLSNLEIDPVKAREDQLIFFFKHKILQGKDQQTRVARIYLEAADWDINQAQQDYNEDLEAEQKDKKNKKYK</sequence>
<evidence type="ECO:0000259" key="1">
    <source>
        <dbReference type="SMART" id="SM00257"/>
    </source>
</evidence>
<organism evidence="2 3">
    <name type="scientific">Tetrahymena thermophila (strain SB210)</name>
    <dbReference type="NCBI Taxonomy" id="312017"/>
    <lineage>
        <taxon>Eukaryota</taxon>
        <taxon>Sar</taxon>
        <taxon>Alveolata</taxon>
        <taxon>Ciliophora</taxon>
        <taxon>Intramacronucleata</taxon>
        <taxon>Oligohymenophorea</taxon>
        <taxon>Hymenostomatida</taxon>
        <taxon>Tetrahymenina</taxon>
        <taxon>Tetrahymenidae</taxon>
        <taxon>Tetrahymena</taxon>
    </lineage>
</organism>
<dbReference type="PANTHER" id="PTHR20932:SF8">
    <property type="entry name" value="LD22649P"/>
    <property type="match status" value="1"/>
</dbReference>
<dbReference type="KEGG" id="tet:TTHERM_000825069"/>
<dbReference type="SUPFAM" id="SSF54106">
    <property type="entry name" value="LysM domain"/>
    <property type="match status" value="1"/>
</dbReference>
<dbReference type="InParanoid" id="W7XEP0"/>
<dbReference type="Pfam" id="PF01476">
    <property type="entry name" value="LysM"/>
    <property type="match status" value="1"/>
</dbReference>
<name>W7XEP0_TETTS</name>
<dbReference type="GeneID" id="24440817"/>
<proteinExistence type="predicted"/>
<reference evidence="3" key="1">
    <citation type="journal article" date="2006" name="PLoS Biol.">
        <title>Macronuclear genome sequence of the ciliate Tetrahymena thermophila, a model eukaryote.</title>
        <authorList>
            <person name="Eisen J.A."/>
            <person name="Coyne R.S."/>
            <person name="Wu M."/>
            <person name="Wu D."/>
            <person name="Thiagarajan M."/>
            <person name="Wortman J.R."/>
            <person name="Badger J.H."/>
            <person name="Ren Q."/>
            <person name="Amedeo P."/>
            <person name="Jones K.M."/>
            <person name="Tallon L.J."/>
            <person name="Delcher A.L."/>
            <person name="Salzberg S.L."/>
            <person name="Silva J.C."/>
            <person name="Haas B.J."/>
            <person name="Majoros W.H."/>
            <person name="Farzad M."/>
            <person name="Carlton J.M."/>
            <person name="Smith R.K. Jr."/>
            <person name="Garg J."/>
            <person name="Pearlman R.E."/>
            <person name="Karrer K.M."/>
            <person name="Sun L."/>
            <person name="Manning G."/>
            <person name="Elde N.C."/>
            <person name="Turkewitz A.P."/>
            <person name="Asai D.J."/>
            <person name="Wilkes D.E."/>
            <person name="Wang Y."/>
            <person name="Cai H."/>
            <person name="Collins K."/>
            <person name="Stewart B.A."/>
            <person name="Lee S.R."/>
            <person name="Wilamowska K."/>
            <person name="Weinberg Z."/>
            <person name="Ruzzo W.L."/>
            <person name="Wloga D."/>
            <person name="Gaertig J."/>
            <person name="Frankel J."/>
            <person name="Tsao C.-C."/>
            <person name="Gorovsky M.A."/>
            <person name="Keeling P.J."/>
            <person name="Waller R.F."/>
            <person name="Patron N.J."/>
            <person name="Cherry J.M."/>
            <person name="Stover N.A."/>
            <person name="Krieger C.J."/>
            <person name="del Toro C."/>
            <person name="Ryder H.F."/>
            <person name="Williamson S.C."/>
            <person name="Barbeau R.A."/>
            <person name="Hamilton E.P."/>
            <person name="Orias E."/>
        </authorList>
    </citation>
    <scope>NUCLEOTIDE SEQUENCE [LARGE SCALE GENOMIC DNA]</scope>
    <source>
        <strain evidence="3">SB210</strain>
    </source>
</reference>
<dbReference type="SMART" id="SM00257">
    <property type="entry name" value="LysM"/>
    <property type="match status" value="1"/>
</dbReference>
<dbReference type="OrthoDB" id="2107166at2759"/>